<evidence type="ECO:0000313" key="1">
    <source>
        <dbReference type="EMBL" id="KAJ5598164.1"/>
    </source>
</evidence>
<reference evidence="1" key="2">
    <citation type="submission" date="2023-01" db="EMBL/GenBank/DDBJ databases">
        <authorList>
            <person name="Petersen C."/>
        </authorList>
    </citation>
    <scope>NUCLEOTIDE SEQUENCE</scope>
    <source>
        <strain evidence="1">IBT 12815</strain>
    </source>
</reference>
<proteinExistence type="predicted"/>
<sequence length="494" mass="55985">MFQQIHVGSRPDRHKLVAEYDAEKIVYTLEHERFQASLLQRCPVNLWPGAAHETACPRPILIHEMHQQQLAELHEALTAGITDIVERWWTDRDARFPERMPLEKQEEDLLRWIDDQVSKNKILRYRECRGSWRPDFLVEDKMDENGRKMENFRITEINARFSFNAFVLGTLAHEGLQDMGVGHNGLKCATDPAKLLDGTISLFQPDLPLHLLKGERKGMDIHMLLHIVRQRFGLTPRLITPAQLRLLPPTHSSDGYRLCCVVEETDKFLHGPSALLTSKGEVVEVIQQVGLELHQSELLALEPEMLRQISLRCFNDMRSILLTHDKRMLGILKQEIPSLVARSVITRAQAQTLDQGIAETILPGSRDLERLVLLSMGSPGLREKYLLKPIRSGKGAGIVFGDEFGPEEWISALQLQLKPQVVAGASCVVQRRITPRLYDFVLNSSGVHVCYPLIGTYFVVHGRLLGLGGWRSSPDKICAVSHGGSWICSVMYED</sequence>
<dbReference type="Proteomes" id="UP001213799">
    <property type="component" value="Unassembled WGS sequence"/>
</dbReference>
<gene>
    <name evidence="1" type="ORF">N7537_008248</name>
</gene>
<protein>
    <submittedName>
        <fullName evidence="1">Uncharacterized protein</fullName>
    </submittedName>
</protein>
<dbReference type="AlphaFoldDB" id="A0AAD6E044"/>
<name>A0AAD6E044_9EURO</name>
<dbReference type="EMBL" id="JAQJAE010000004">
    <property type="protein sequence ID" value="KAJ5598164.1"/>
    <property type="molecule type" value="Genomic_DNA"/>
</dbReference>
<dbReference type="GeneID" id="81589545"/>
<comment type="caution">
    <text evidence="1">The sequence shown here is derived from an EMBL/GenBank/DDBJ whole genome shotgun (WGS) entry which is preliminary data.</text>
</comment>
<dbReference type="SUPFAM" id="SSF56059">
    <property type="entry name" value="Glutathione synthetase ATP-binding domain-like"/>
    <property type="match status" value="1"/>
</dbReference>
<evidence type="ECO:0000313" key="2">
    <source>
        <dbReference type="Proteomes" id="UP001213799"/>
    </source>
</evidence>
<keyword evidence="2" id="KW-1185">Reference proteome</keyword>
<accession>A0AAD6E044</accession>
<reference evidence="1" key="1">
    <citation type="journal article" date="2023" name="IMA Fungus">
        <title>Comparative genomic study of the Penicillium genus elucidates a diverse pangenome and 15 lateral gene transfer events.</title>
        <authorList>
            <person name="Petersen C."/>
            <person name="Sorensen T."/>
            <person name="Nielsen M.R."/>
            <person name="Sondergaard T.E."/>
            <person name="Sorensen J.L."/>
            <person name="Fitzpatrick D.A."/>
            <person name="Frisvad J.C."/>
            <person name="Nielsen K.L."/>
        </authorList>
    </citation>
    <scope>NUCLEOTIDE SEQUENCE</scope>
    <source>
        <strain evidence="1">IBT 12815</strain>
    </source>
</reference>
<dbReference type="RefSeq" id="XP_056751379.1">
    <property type="nucleotide sequence ID" value="XM_056899303.1"/>
</dbReference>
<organism evidence="1 2">
    <name type="scientific">Penicillium hordei</name>
    <dbReference type="NCBI Taxonomy" id="40994"/>
    <lineage>
        <taxon>Eukaryota</taxon>
        <taxon>Fungi</taxon>
        <taxon>Dikarya</taxon>
        <taxon>Ascomycota</taxon>
        <taxon>Pezizomycotina</taxon>
        <taxon>Eurotiomycetes</taxon>
        <taxon>Eurotiomycetidae</taxon>
        <taxon>Eurotiales</taxon>
        <taxon>Aspergillaceae</taxon>
        <taxon>Penicillium</taxon>
    </lineage>
</organism>